<evidence type="ECO:0008006" key="2">
    <source>
        <dbReference type="Google" id="ProtNLM"/>
    </source>
</evidence>
<reference evidence="1" key="1">
    <citation type="journal article" date="2015" name="Nature">
        <title>Complex archaea that bridge the gap between prokaryotes and eukaryotes.</title>
        <authorList>
            <person name="Spang A."/>
            <person name="Saw J.H."/>
            <person name="Jorgensen S.L."/>
            <person name="Zaremba-Niedzwiedzka K."/>
            <person name="Martijn J."/>
            <person name="Lind A.E."/>
            <person name="van Eijk R."/>
            <person name="Schleper C."/>
            <person name="Guy L."/>
            <person name="Ettema T.J."/>
        </authorList>
    </citation>
    <scope>NUCLEOTIDE SEQUENCE</scope>
</reference>
<evidence type="ECO:0000313" key="1">
    <source>
        <dbReference type="EMBL" id="KKN58208.1"/>
    </source>
</evidence>
<accession>A0A0F9UX44</accession>
<dbReference type="InterPro" id="IPR038338">
    <property type="entry name" value="PriC_sf"/>
</dbReference>
<gene>
    <name evidence="1" type="ORF">LCGC14_0554510</name>
</gene>
<dbReference type="AlphaFoldDB" id="A0A0F9UX44"/>
<dbReference type="EMBL" id="LAZR01000772">
    <property type="protein sequence ID" value="KKN58208.1"/>
    <property type="molecule type" value="Genomic_DNA"/>
</dbReference>
<name>A0A0F9UX44_9ZZZZ</name>
<proteinExistence type="predicted"/>
<dbReference type="InterPro" id="IPR010890">
    <property type="entry name" value="PriC"/>
</dbReference>
<organism evidence="1">
    <name type="scientific">marine sediment metagenome</name>
    <dbReference type="NCBI Taxonomy" id="412755"/>
    <lineage>
        <taxon>unclassified sequences</taxon>
        <taxon>metagenomes</taxon>
        <taxon>ecological metagenomes</taxon>
    </lineage>
</organism>
<protein>
    <recommendedName>
        <fullName evidence="2">Primosomal replication protein N</fullName>
    </recommendedName>
</protein>
<dbReference type="Pfam" id="PF07445">
    <property type="entry name" value="PriC"/>
    <property type="match status" value="1"/>
</dbReference>
<dbReference type="Gene3D" id="1.20.1270.340">
    <property type="match status" value="1"/>
</dbReference>
<comment type="caution">
    <text evidence="1">The sequence shown here is derived from an EMBL/GenBank/DDBJ whole genome shotgun (WGS) entry which is preliminary data.</text>
</comment>
<sequence>MRLTFNMHPTALDKLRQQVATLKQQAEQFDKAKLFSKNRYMQAQPSLFDRAVFSTKSMNLVDYVIEIEDEVSRLPSSEHRHAYTYALERIGAQVQAVFNVIKSTPIWIKENKSHYKPRPKQTVYKHAVQKIMQSSHELYDELKQNHEFERRLVLMIEERKMQMDKASPAKAQKLNLEILSTHARLGRCRKAISATEDKIQQVEKQQLR</sequence>